<gene>
    <name evidence="1" type="ORF">CA13_37450</name>
</gene>
<comment type="caution">
    <text evidence="1">The sequence shown here is derived from an EMBL/GenBank/DDBJ whole genome shotgun (WGS) entry which is preliminary data.</text>
</comment>
<reference evidence="1 2" key="1">
    <citation type="submission" date="2019-02" db="EMBL/GenBank/DDBJ databases">
        <title>Deep-cultivation of Planctomycetes and their phenomic and genomic characterization uncovers novel biology.</title>
        <authorList>
            <person name="Wiegand S."/>
            <person name="Jogler M."/>
            <person name="Boedeker C."/>
            <person name="Pinto D."/>
            <person name="Vollmers J."/>
            <person name="Rivas-Marin E."/>
            <person name="Kohn T."/>
            <person name="Peeters S.H."/>
            <person name="Heuer A."/>
            <person name="Rast P."/>
            <person name="Oberbeckmann S."/>
            <person name="Bunk B."/>
            <person name="Jeske O."/>
            <person name="Meyerdierks A."/>
            <person name="Storesund J.E."/>
            <person name="Kallscheuer N."/>
            <person name="Luecker S."/>
            <person name="Lage O.M."/>
            <person name="Pohl T."/>
            <person name="Merkel B.J."/>
            <person name="Hornburger P."/>
            <person name="Mueller R.-W."/>
            <person name="Bruemmer F."/>
            <person name="Labrenz M."/>
            <person name="Spormann A.M."/>
            <person name="Op Den Camp H."/>
            <person name="Overmann J."/>
            <person name="Amann R."/>
            <person name="Jetten M.S.M."/>
            <person name="Mascher T."/>
            <person name="Medema M.H."/>
            <person name="Devos D.P."/>
            <person name="Kaster A.-K."/>
            <person name="Ovreas L."/>
            <person name="Rohde M."/>
            <person name="Galperin M.Y."/>
            <person name="Jogler C."/>
        </authorList>
    </citation>
    <scope>NUCLEOTIDE SEQUENCE [LARGE SCALE GENOMIC DNA]</scope>
    <source>
        <strain evidence="1 2">CA13</strain>
    </source>
</reference>
<dbReference type="EMBL" id="SJPJ01000001">
    <property type="protein sequence ID" value="TWT82283.1"/>
    <property type="molecule type" value="Genomic_DNA"/>
</dbReference>
<evidence type="ECO:0000313" key="1">
    <source>
        <dbReference type="EMBL" id="TWT82283.1"/>
    </source>
</evidence>
<protein>
    <submittedName>
        <fullName evidence="1">Uncharacterized protein</fullName>
    </submittedName>
</protein>
<sequence length="356" mass="39073">MDRLIKTLTSAIIFALLTSFSTSVFGQWRYAERSPIQTEGELHRDSSLKYQPAINNFHNLDLPAPYCYEPVFGADVGFLGLIRSSSDAFALVTNDSSEVVATSDALDPEMKLGYRVSATLFNLSRHVQGLDTGISFFSVGGTVGESVIGTPGDLSTNLYPHFYAGTPTSPQSSYSIFLESDLDSAEWMIGYRPIPRLRLSAGVRWLKLDENFDVLRTAELSTGTRLGFYAESHNDAFGFQVGGEGTLWTNGSARVYFCGKYAALNNEVEGKAIAQNITFDYEGDTNTSLVDIEIGAHAWVASWASVGIAYQGLFLADAVGALEQSDQQSMFDAALQKPFYHDITWHGLHVGIKMIW</sequence>
<keyword evidence="2" id="KW-1185">Reference proteome</keyword>
<accession>A0A5C5Z6W9</accession>
<dbReference type="AlphaFoldDB" id="A0A5C5Z6W9"/>
<name>A0A5C5Z6W9_9BACT</name>
<dbReference type="RefSeq" id="WP_146398690.1">
    <property type="nucleotide sequence ID" value="NZ_SJPJ01000001.1"/>
</dbReference>
<evidence type="ECO:0000313" key="2">
    <source>
        <dbReference type="Proteomes" id="UP000315010"/>
    </source>
</evidence>
<dbReference type="OrthoDB" id="242939at2"/>
<organism evidence="1 2">
    <name type="scientific">Novipirellula herctigrandis</name>
    <dbReference type="NCBI Taxonomy" id="2527986"/>
    <lineage>
        <taxon>Bacteria</taxon>
        <taxon>Pseudomonadati</taxon>
        <taxon>Planctomycetota</taxon>
        <taxon>Planctomycetia</taxon>
        <taxon>Pirellulales</taxon>
        <taxon>Pirellulaceae</taxon>
        <taxon>Novipirellula</taxon>
    </lineage>
</organism>
<dbReference type="Proteomes" id="UP000315010">
    <property type="component" value="Unassembled WGS sequence"/>
</dbReference>
<proteinExistence type="predicted"/>